<proteinExistence type="inferred from homology"/>
<evidence type="ECO:0000256" key="7">
    <source>
        <dbReference type="ARBA" id="ARBA00023273"/>
    </source>
</evidence>
<evidence type="ECO:0000256" key="3">
    <source>
        <dbReference type="ARBA" id="ARBA00009205"/>
    </source>
</evidence>
<evidence type="ECO:0000256" key="1">
    <source>
        <dbReference type="ARBA" id="ARBA00002404"/>
    </source>
</evidence>
<keyword evidence="7" id="KW-0966">Cell projection</keyword>
<name>A0A232ERV4_9HYME</name>
<keyword evidence="6" id="KW-0206">Cytoskeleton</keyword>
<organism evidence="8 9">
    <name type="scientific">Trichomalopsis sarcophagae</name>
    <dbReference type="NCBI Taxonomy" id="543379"/>
    <lineage>
        <taxon>Eukaryota</taxon>
        <taxon>Metazoa</taxon>
        <taxon>Ecdysozoa</taxon>
        <taxon>Arthropoda</taxon>
        <taxon>Hexapoda</taxon>
        <taxon>Insecta</taxon>
        <taxon>Pterygota</taxon>
        <taxon>Neoptera</taxon>
        <taxon>Endopterygota</taxon>
        <taxon>Hymenoptera</taxon>
        <taxon>Apocrita</taxon>
        <taxon>Proctotrupomorpha</taxon>
        <taxon>Chalcidoidea</taxon>
        <taxon>Pteromalidae</taxon>
        <taxon>Pteromalinae</taxon>
        <taxon>Trichomalopsis</taxon>
    </lineage>
</organism>
<evidence type="ECO:0000256" key="4">
    <source>
        <dbReference type="ARBA" id="ARBA00022174"/>
    </source>
</evidence>
<dbReference type="OrthoDB" id="10259249at2759"/>
<evidence type="ECO:0000313" key="9">
    <source>
        <dbReference type="Proteomes" id="UP000215335"/>
    </source>
</evidence>
<dbReference type="GO" id="GO:0005930">
    <property type="term" value="C:axoneme"/>
    <property type="evidence" value="ECO:0007669"/>
    <property type="project" value="UniProtKB-SubCell"/>
</dbReference>
<dbReference type="PANTHER" id="PTHR31078">
    <property type="entry name" value="CILIA- AND FLAGELLA-ASSOCIATED PROTEIN 300"/>
    <property type="match status" value="1"/>
</dbReference>
<evidence type="ECO:0000313" key="8">
    <source>
        <dbReference type="EMBL" id="OXU21026.1"/>
    </source>
</evidence>
<dbReference type="PANTHER" id="PTHR31078:SF1">
    <property type="entry name" value="CILIA- AND FLAGELLA-ASSOCIATED PROTEIN 300"/>
    <property type="match status" value="1"/>
</dbReference>
<evidence type="ECO:0000256" key="5">
    <source>
        <dbReference type="ARBA" id="ARBA00022490"/>
    </source>
</evidence>
<reference evidence="8 9" key="1">
    <citation type="journal article" date="2017" name="Curr. Biol.">
        <title>The Evolution of Venom by Co-option of Single-Copy Genes.</title>
        <authorList>
            <person name="Martinson E.O."/>
            <person name="Mrinalini"/>
            <person name="Kelkar Y.D."/>
            <person name="Chang C.H."/>
            <person name="Werren J.H."/>
        </authorList>
    </citation>
    <scope>NUCLEOTIDE SEQUENCE [LARGE SCALE GENOMIC DNA]</scope>
    <source>
        <strain evidence="8 9">Alberta</strain>
        <tissue evidence="8">Whole body</tissue>
    </source>
</reference>
<dbReference type="Proteomes" id="UP000215335">
    <property type="component" value="Unassembled WGS sequence"/>
</dbReference>
<gene>
    <name evidence="8" type="ORF">TSAR_005610</name>
</gene>
<comment type="subcellular location">
    <subcellularLocation>
        <location evidence="2">Cytoplasm</location>
        <location evidence="2">Cytoskeleton</location>
        <location evidence="2">Cilium axoneme</location>
    </subcellularLocation>
</comment>
<dbReference type="InterPro" id="IPR029416">
    <property type="entry name" value="CFAP300"/>
</dbReference>
<accession>A0A232ERV4</accession>
<keyword evidence="9" id="KW-1185">Reference proteome</keyword>
<dbReference type="EMBL" id="NNAY01002571">
    <property type="protein sequence ID" value="OXU21026.1"/>
    <property type="molecule type" value="Genomic_DNA"/>
</dbReference>
<dbReference type="STRING" id="543379.A0A232ERV4"/>
<keyword evidence="5" id="KW-0963">Cytoplasm</keyword>
<comment type="function">
    <text evidence="1">Cilium- and flagellum-specific protein that plays a role in axonemal structure organization and motility. May play a role in outer and inner dynein arm assembly.</text>
</comment>
<evidence type="ECO:0000256" key="6">
    <source>
        <dbReference type="ARBA" id="ARBA00023212"/>
    </source>
</evidence>
<dbReference type="Pfam" id="PF14926">
    <property type="entry name" value="CFAP300"/>
    <property type="match status" value="1"/>
</dbReference>
<sequence>MELDPDYTFVPLAPRHYMGIENKDTQHYFGKWGLQGNISIQDFCFNEPFQPYNKYHLAERFFKDQTVANHLLLKEGDSWIAKGIKASSIEVTAVPCFVLNMAFFDKLLDPANKIVHDSGVTCKRFDTDIEGFTVSDNLRGMILDEYCEEYQLFNSEERAEFIFRIFEMLVLGGSLCQFEEELQPYLDTTKKIYKELVRVQKRRQQEQQGSNRDLSIGTTVLQVVAKNERGEAFYPANPEHRQNIGFLLIDGSNRQITTLLHQFGSFHW</sequence>
<comment type="similarity">
    <text evidence="3">Belongs to the CFAP300 family.</text>
</comment>
<dbReference type="AlphaFoldDB" id="A0A232ERV4"/>
<evidence type="ECO:0000256" key="2">
    <source>
        <dbReference type="ARBA" id="ARBA00004430"/>
    </source>
</evidence>
<protein>
    <recommendedName>
        <fullName evidence="4">Cilia- and flagella-associated protein 300</fullName>
    </recommendedName>
</protein>
<comment type="caution">
    <text evidence="8">The sequence shown here is derived from an EMBL/GenBank/DDBJ whole genome shotgun (WGS) entry which is preliminary data.</text>
</comment>